<dbReference type="CDD" id="cd00190">
    <property type="entry name" value="Tryp_SPc"/>
    <property type="match status" value="1"/>
</dbReference>
<dbReference type="InterPro" id="IPR018114">
    <property type="entry name" value="TRYPSIN_HIS"/>
</dbReference>
<protein>
    <recommendedName>
        <fullName evidence="9">limulus clotting factor C</fullName>
        <ecNumber evidence="9">3.4.21.84</ecNumber>
    </recommendedName>
</protein>
<keyword evidence="13" id="KW-1185">Reference proteome</keyword>
<dbReference type="PRINTS" id="PR00722">
    <property type="entry name" value="CHYMOTRYPSIN"/>
</dbReference>
<dbReference type="InterPro" id="IPR009003">
    <property type="entry name" value="Peptidase_S1_PA"/>
</dbReference>
<dbReference type="EnsemblMetazoa" id="SMAR010931-RA">
    <property type="protein sequence ID" value="SMAR010931-PA"/>
    <property type="gene ID" value="SMAR010931"/>
</dbReference>
<dbReference type="GO" id="GO:0006508">
    <property type="term" value="P:proteolysis"/>
    <property type="evidence" value="ECO:0007669"/>
    <property type="project" value="UniProtKB-KW"/>
</dbReference>
<dbReference type="InterPro" id="IPR043504">
    <property type="entry name" value="Peptidase_S1_PA_chymotrypsin"/>
</dbReference>
<dbReference type="FunFam" id="2.40.10.10:FF:000120">
    <property type="entry name" value="Putative serine protease"/>
    <property type="match status" value="1"/>
</dbReference>
<reference evidence="13" key="1">
    <citation type="submission" date="2011-05" db="EMBL/GenBank/DDBJ databases">
        <authorList>
            <person name="Richards S.R."/>
            <person name="Qu J."/>
            <person name="Jiang H."/>
            <person name="Jhangiani S.N."/>
            <person name="Agravi P."/>
            <person name="Goodspeed R."/>
            <person name="Gross S."/>
            <person name="Mandapat C."/>
            <person name="Jackson L."/>
            <person name="Mathew T."/>
            <person name="Pu L."/>
            <person name="Thornton R."/>
            <person name="Saada N."/>
            <person name="Wilczek-Boney K.B."/>
            <person name="Lee S."/>
            <person name="Kovar C."/>
            <person name="Wu Y."/>
            <person name="Scherer S.E."/>
            <person name="Worley K.C."/>
            <person name="Muzny D.M."/>
            <person name="Gibbs R."/>
        </authorList>
    </citation>
    <scope>NUCLEOTIDE SEQUENCE</scope>
    <source>
        <strain evidence="13">Brora</strain>
    </source>
</reference>
<keyword evidence="2 10" id="KW-0645">Protease</keyword>
<evidence type="ECO:0000256" key="2">
    <source>
        <dbReference type="ARBA" id="ARBA00022670"/>
    </source>
</evidence>
<keyword evidence="1" id="KW-0768">Sushi</keyword>
<dbReference type="AlphaFoldDB" id="T1JB02"/>
<dbReference type="EC" id="3.4.21.84" evidence="9"/>
<proteinExistence type="predicted"/>
<dbReference type="InterPro" id="IPR001254">
    <property type="entry name" value="Trypsin_dom"/>
</dbReference>
<feature type="domain" description="Peptidase S1" evidence="11">
    <location>
        <begin position="13"/>
        <end position="256"/>
    </location>
</feature>
<evidence type="ECO:0000313" key="13">
    <source>
        <dbReference type="Proteomes" id="UP000014500"/>
    </source>
</evidence>
<evidence type="ECO:0000313" key="12">
    <source>
        <dbReference type="EnsemblMetazoa" id="SMAR010931-PA"/>
    </source>
</evidence>
<evidence type="ECO:0000256" key="7">
    <source>
        <dbReference type="ARBA" id="ARBA00023157"/>
    </source>
</evidence>
<dbReference type="eggNOG" id="KOG3627">
    <property type="taxonomic scope" value="Eukaryota"/>
</dbReference>
<comment type="catalytic activity">
    <reaction evidence="8">
        <text>Selective cleavage of 103-Arg-|-Ser-104 and 124-Ile-|-Ile-125 bonds in Limulus clotting factor B to form activated factor B. Cleavage of -Pro-Arg-|-Xaa- bonds in synthetic substrates.</text>
        <dbReference type="EC" id="3.4.21.84"/>
    </reaction>
</comment>
<dbReference type="GO" id="GO:0004252">
    <property type="term" value="F:serine-type endopeptidase activity"/>
    <property type="evidence" value="ECO:0007669"/>
    <property type="project" value="InterPro"/>
</dbReference>
<dbReference type="GO" id="GO:0042381">
    <property type="term" value="P:hemolymph coagulation"/>
    <property type="evidence" value="ECO:0007669"/>
    <property type="project" value="UniProtKB-KW"/>
</dbReference>
<dbReference type="InterPro" id="IPR033116">
    <property type="entry name" value="TRYPSIN_SER"/>
</dbReference>
<evidence type="ECO:0000256" key="8">
    <source>
        <dbReference type="ARBA" id="ARBA00052079"/>
    </source>
</evidence>
<dbReference type="PANTHER" id="PTHR24252">
    <property type="entry name" value="ACROSIN-RELATED"/>
    <property type="match status" value="1"/>
</dbReference>
<keyword evidence="3" id="KW-0732">Signal</keyword>
<dbReference type="SMART" id="SM00020">
    <property type="entry name" value="Tryp_SPc"/>
    <property type="match status" value="1"/>
</dbReference>
<evidence type="ECO:0000256" key="6">
    <source>
        <dbReference type="ARBA" id="ARBA00022825"/>
    </source>
</evidence>
<dbReference type="Pfam" id="PF00089">
    <property type="entry name" value="Trypsin"/>
    <property type="match status" value="1"/>
</dbReference>
<evidence type="ECO:0000256" key="3">
    <source>
        <dbReference type="ARBA" id="ARBA00022729"/>
    </source>
</evidence>
<evidence type="ECO:0000256" key="1">
    <source>
        <dbReference type="ARBA" id="ARBA00022659"/>
    </source>
</evidence>
<sequence>VCGIENTQQFSRVVGGAETEPNQYPWTVAIFRRLPNSSRLQQICGGSLVNDRYVVTAGHCFRNRTEKDIVIGLSEHNITAPIKTSAIKVAASQIITNPSWGVSFAKSDGDIAIVKLSRSITYSAEMRPVCLSPTGLSFEGVTATVAGWGRYEFNGNRSSQVLRATEMPVLPLSDCESAYPKGQVTPNMVCAALADPVQDACPGDSGGPLTWFRDGRWYLIGVVSAGDPKGTCGNPQFPGLYTRVSNYLDWIGQNTQADSNCSAKRKFLFKSTSTKEKFNIKDVFLEKMSSTSWTRTGKSNEKIFRV</sequence>
<evidence type="ECO:0000256" key="10">
    <source>
        <dbReference type="RuleBase" id="RU363034"/>
    </source>
</evidence>
<reference evidence="12" key="2">
    <citation type="submission" date="2015-02" db="UniProtKB">
        <authorList>
            <consortium name="EnsemblMetazoa"/>
        </authorList>
    </citation>
    <scope>IDENTIFICATION</scope>
</reference>
<name>T1JB02_STRMM</name>
<evidence type="ECO:0000256" key="5">
    <source>
        <dbReference type="ARBA" id="ARBA00022820"/>
    </source>
</evidence>
<dbReference type="HOGENOM" id="CLU_006842_7_0_1"/>
<dbReference type="PANTHER" id="PTHR24252:SF7">
    <property type="entry name" value="HYALIN"/>
    <property type="match status" value="1"/>
</dbReference>
<keyword evidence="4 10" id="KW-0378">Hydrolase</keyword>
<dbReference type="Gene3D" id="2.40.10.10">
    <property type="entry name" value="Trypsin-like serine proteases"/>
    <property type="match status" value="1"/>
</dbReference>
<accession>T1JB02</accession>
<evidence type="ECO:0000256" key="9">
    <source>
        <dbReference type="ARBA" id="ARBA00066707"/>
    </source>
</evidence>
<dbReference type="InterPro" id="IPR001314">
    <property type="entry name" value="Peptidase_S1A"/>
</dbReference>
<evidence type="ECO:0000259" key="11">
    <source>
        <dbReference type="PROSITE" id="PS50240"/>
    </source>
</evidence>
<dbReference type="PROSITE" id="PS00135">
    <property type="entry name" value="TRYPSIN_SER"/>
    <property type="match status" value="1"/>
</dbReference>
<dbReference type="STRING" id="126957.T1JB02"/>
<keyword evidence="7" id="KW-1015">Disulfide bond</keyword>
<dbReference type="PROSITE" id="PS50240">
    <property type="entry name" value="TRYPSIN_DOM"/>
    <property type="match status" value="1"/>
</dbReference>
<dbReference type="PhylomeDB" id="T1JB02"/>
<keyword evidence="6 10" id="KW-0720">Serine protease</keyword>
<dbReference type="EMBL" id="JH432007">
    <property type="status" value="NOT_ANNOTATED_CDS"/>
    <property type="molecule type" value="Genomic_DNA"/>
</dbReference>
<organism evidence="12 13">
    <name type="scientific">Strigamia maritima</name>
    <name type="common">European centipede</name>
    <name type="synonym">Geophilus maritimus</name>
    <dbReference type="NCBI Taxonomy" id="126957"/>
    <lineage>
        <taxon>Eukaryota</taxon>
        <taxon>Metazoa</taxon>
        <taxon>Ecdysozoa</taxon>
        <taxon>Arthropoda</taxon>
        <taxon>Myriapoda</taxon>
        <taxon>Chilopoda</taxon>
        <taxon>Pleurostigmophora</taxon>
        <taxon>Geophilomorpha</taxon>
        <taxon>Linotaeniidae</taxon>
        <taxon>Strigamia</taxon>
    </lineage>
</organism>
<keyword evidence="5" id="KW-0353">Hemolymph clotting</keyword>
<dbReference type="PROSITE" id="PS00134">
    <property type="entry name" value="TRYPSIN_HIS"/>
    <property type="match status" value="1"/>
</dbReference>
<dbReference type="SUPFAM" id="SSF50494">
    <property type="entry name" value="Trypsin-like serine proteases"/>
    <property type="match status" value="1"/>
</dbReference>
<dbReference type="Proteomes" id="UP000014500">
    <property type="component" value="Unassembled WGS sequence"/>
</dbReference>
<evidence type="ECO:0000256" key="4">
    <source>
        <dbReference type="ARBA" id="ARBA00022801"/>
    </source>
</evidence>